<proteinExistence type="predicted"/>
<keyword evidence="4" id="KW-1185">Reference proteome</keyword>
<accession>A0A2G8KX13</accession>
<name>A0A2G8KX13_STIJA</name>
<dbReference type="SUPFAM" id="SSF117856">
    <property type="entry name" value="AF0104/ALDC/Ptd012-like"/>
    <property type="match status" value="1"/>
</dbReference>
<protein>
    <submittedName>
        <fullName evidence="3">Putative bifunctional protein GlmU-like</fullName>
    </submittedName>
</protein>
<evidence type="ECO:0000256" key="1">
    <source>
        <dbReference type="SAM" id="MobiDB-lite"/>
    </source>
</evidence>
<dbReference type="InterPro" id="IPR005175">
    <property type="entry name" value="PPC_dom"/>
</dbReference>
<dbReference type="Proteomes" id="UP000230750">
    <property type="component" value="Unassembled WGS sequence"/>
</dbReference>
<feature type="domain" description="PPC" evidence="2">
    <location>
        <begin position="1"/>
        <end position="66"/>
    </location>
</feature>
<gene>
    <name evidence="3" type="ORF">BSL78_10610</name>
</gene>
<dbReference type="PANTHER" id="PTHR34988">
    <property type="entry name" value="PROTEIN, PUTATIVE-RELATED"/>
    <property type="match status" value="1"/>
</dbReference>
<evidence type="ECO:0000313" key="4">
    <source>
        <dbReference type="Proteomes" id="UP000230750"/>
    </source>
</evidence>
<dbReference type="STRING" id="307972.A0A2G8KX13"/>
<dbReference type="PROSITE" id="PS51742">
    <property type="entry name" value="PPC"/>
    <property type="match status" value="1"/>
</dbReference>
<evidence type="ECO:0000259" key="2">
    <source>
        <dbReference type="PROSITE" id="PS51742"/>
    </source>
</evidence>
<dbReference type="PANTHER" id="PTHR34988:SF1">
    <property type="entry name" value="DNA-BINDING PROTEIN"/>
    <property type="match status" value="1"/>
</dbReference>
<dbReference type="OrthoDB" id="2156856at2759"/>
<dbReference type="Pfam" id="PF03479">
    <property type="entry name" value="PCC"/>
    <property type="match status" value="1"/>
</dbReference>
<dbReference type="AlphaFoldDB" id="A0A2G8KX13"/>
<organism evidence="3 4">
    <name type="scientific">Stichopus japonicus</name>
    <name type="common">Sea cucumber</name>
    <dbReference type="NCBI Taxonomy" id="307972"/>
    <lineage>
        <taxon>Eukaryota</taxon>
        <taxon>Metazoa</taxon>
        <taxon>Echinodermata</taxon>
        <taxon>Eleutherozoa</taxon>
        <taxon>Echinozoa</taxon>
        <taxon>Holothuroidea</taxon>
        <taxon>Aspidochirotacea</taxon>
        <taxon>Aspidochirotida</taxon>
        <taxon>Stichopodidae</taxon>
        <taxon>Apostichopus</taxon>
    </lineage>
</organism>
<reference evidence="3 4" key="1">
    <citation type="journal article" date="2017" name="PLoS Biol.">
        <title>The sea cucumber genome provides insights into morphological evolution and visceral regeneration.</title>
        <authorList>
            <person name="Zhang X."/>
            <person name="Sun L."/>
            <person name="Yuan J."/>
            <person name="Sun Y."/>
            <person name="Gao Y."/>
            <person name="Zhang L."/>
            <person name="Li S."/>
            <person name="Dai H."/>
            <person name="Hamel J.F."/>
            <person name="Liu C."/>
            <person name="Yu Y."/>
            <person name="Liu S."/>
            <person name="Lin W."/>
            <person name="Guo K."/>
            <person name="Jin S."/>
            <person name="Xu P."/>
            <person name="Storey K.B."/>
            <person name="Huan P."/>
            <person name="Zhang T."/>
            <person name="Zhou Y."/>
            <person name="Zhang J."/>
            <person name="Lin C."/>
            <person name="Li X."/>
            <person name="Xing L."/>
            <person name="Huo D."/>
            <person name="Sun M."/>
            <person name="Wang L."/>
            <person name="Mercier A."/>
            <person name="Li F."/>
            <person name="Yang H."/>
            <person name="Xiang J."/>
        </authorList>
    </citation>
    <scope>NUCLEOTIDE SEQUENCE [LARGE SCALE GENOMIC DNA]</scope>
    <source>
        <strain evidence="3">Shaxun</strain>
        <tissue evidence="3">Muscle</tissue>
    </source>
</reference>
<feature type="compositionally biased region" description="Polar residues" evidence="1">
    <location>
        <begin position="84"/>
        <end position="93"/>
    </location>
</feature>
<sequence length="132" mass="14112">MALNGTLSDGGHLHICLSDVEGKVIGGHLKSAIINTTAEIVIGELPRLELTRVMDENTSYKELVVGERKGNSEADSSGEDEDILSSSSGPNSSKRAKKRRTPKSTVKLIDNTNGTPTVLVNNTLLKITDVKL</sequence>
<dbReference type="CDD" id="cd11378">
    <property type="entry name" value="DUF296"/>
    <property type="match status" value="1"/>
</dbReference>
<dbReference type="Gene3D" id="3.30.1330.80">
    <property type="entry name" value="Hypothetical protein, similar to alpha- acetolactate decarboxylase, domain 2"/>
    <property type="match status" value="1"/>
</dbReference>
<comment type="caution">
    <text evidence="3">The sequence shown here is derived from an EMBL/GenBank/DDBJ whole genome shotgun (WGS) entry which is preliminary data.</text>
</comment>
<evidence type="ECO:0000313" key="3">
    <source>
        <dbReference type="EMBL" id="PIK52512.1"/>
    </source>
</evidence>
<feature type="region of interest" description="Disordered" evidence="1">
    <location>
        <begin position="64"/>
        <end position="111"/>
    </location>
</feature>
<dbReference type="EMBL" id="MRZV01000326">
    <property type="protein sequence ID" value="PIK52512.1"/>
    <property type="molecule type" value="Genomic_DNA"/>
</dbReference>